<dbReference type="AlphaFoldDB" id="A0A540VYE9"/>
<keyword evidence="1 3" id="KW-0808">Transferase</keyword>
<dbReference type="Proteomes" id="UP000319103">
    <property type="component" value="Unassembled WGS sequence"/>
</dbReference>
<dbReference type="InterPro" id="IPR013216">
    <property type="entry name" value="Methyltransf_11"/>
</dbReference>
<dbReference type="PANTHER" id="PTHR43861:SF3">
    <property type="entry name" value="PUTATIVE (AFU_ORTHOLOGUE AFUA_2G14390)-RELATED"/>
    <property type="match status" value="1"/>
</dbReference>
<dbReference type="RefSeq" id="WP_141631869.1">
    <property type="nucleotide sequence ID" value="NZ_VIGB01000003.1"/>
</dbReference>
<dbReference type="EMBL" id="VIGB01000003">
    <property type="protein sequence ID" value="TQF01134.1"/>
    <property type="molecule type" value="Genomic_DNA"/>
</dbReference>
<comment type="caution">
    <text evidence="3">The sequence shown here is derived from an EMBL/GenBank/DDBJ whole genome shotgun (WGS) entry which is preliminary data.</text>
</comment>
<evidence type="ECO:0000313" key="3">
    <source>
        <dbReference type="EMBL" id="TQF01134.1"/>
    </source>
</evidence>
<keyword evidence="4" id="KW-1185">Reference proteome</keyword>
<evidence type="ECO:0000259" key="2">
    <source>
        <dbReference type="Pfam" id="PF08241"/>
    </source>
</evidence>
<dbReference type="GO" id="GO:0017000">
    <property type="term" value="P:antibiotic biosynthetic process"/>
    <property type="evidence" value="ECO:0007669"/>
    <property type="project" value="UniProtKB-ARBA"/>
</dbReference>
<dbReference type="InterPro" id="IPR029063">
    <property type="entry name" value="SAM-dependent_MTases_sf"/>
</dbReference>
<evidence type="ECO:0000256" key="1">
    <source>
        <dbReference type="ARBA" id="ARBA00022679"/>
    </source>
</evidence>
<evidence type="ECO:0000313" key="4">
    <source>
        <dbReference type="Proteomes" id="UP000319103"/>
    </source>
</evidence>
<sequence>MADERAYLLDNRQPEAGQRFDAIAELFDAWTLQHLDRLGVTTGHHCWEVGAGGPGIARALAQRVGPTGRVLASDLDINWLTALPTGTVEVRRHDITQDPLPDEQFDLVHARLVLVHLPDRAEVLRKLASSVRPGGWLVIEDADPALQPLACPDEFGPNEELANRVRRSFRARLAERGVDLAFGRTLPRLLRAAGLTDVAAEAYSPITSRACRELEAATVRQLRGQLVGPDLSDADLDQHLANLRDTELDVTTAPLISCWGQRPAESR</sequence>
<dbReference type="GO" id="GO:0008757">
    <property type="term" value="F:S-adenosylmethionine-dependent methyltransferase activity"/>
    <property type="evidence" value="ECO:0007669"/>
    <property type="project" value="InterPro"/>
</dbReference>
<organism evidence="3 4">
    <name type="scientific">Kitasatospora acidiphila</name>
    <dbReference type="NCBI Taxonomy" id="2567942"/>
    <lineage>
        <taxon>Bacteria</taxon>
        <taxon>Bacillati</taxon>
        <taxon>Actinomycetota</taxon>
        <taxon>Actinomycetes</taxon>
        <taxon>Kitasatosporales</taxon>
        <taxon>Streptomycetaceae</taxon>
        <taxon>Kitasatospora</taxon>
    </lineage>
</organism>
<feature type="domain" description="Methyltransferase type 11" evidence="2">
    <location>
        <begin position="48"/>
        <end position="139"/>
    </location>
</feature>
<name>A0A540VYE9_9ACTN</name>
<keyword evidence="3" id="KW-0489">Methyltransferase</keyword>
<dbReference type="GO" id="GO:0032259">
    <property type="term" value="P:methylation"/>
    <property type="evidence" value="ECO:0007669"/>
    <property type="project" value="UniProtKB-KW"/>
</dbReference>
<dbReference type="Gene3D" id="3.40.50.150">
    <property type="entry name" value="Vaccinia Virus protein VP39"/>
    <property type="match status" value="1"/>
</dbReference>
<protein>
    <submittedName>
        <fullName evidence="3">Methyltransferase domain-containing protein</fullName>
    </submittedName>
</protein>
<dbReference type="OrthoDB" id="3469983at2"/>
<gene>
    <name evidence="3" type="ORF">E6W39_01375</name>
</gene>
<accession>A0A540VYE9</accession>
<dbReference type="PANTHER" id="PTHR43861">
    <property type="entry name" value="TRANS-ACONITATE 2-METHYLTRANSFERASE-RELATED"/>
    <property type="match status" value="1"/>
</dbReference>
<dbReference type="CDD" id="cd02440">
    <property type="entry name" value="AdoMet_MTases"/>
    <property type="match status" value="1"/>
</dbReference>
<dbReference type="SUPFAM" id="SSF53335">
    <property type="entry name" value="S-adenosyl-L-methionine-dependent methyltransferases"/>
    <property type="match status" value="1"/>
</dbReference>
<proteinExistence type="predicted"/>
<reference evidence="3 4" key="1">
    <citation type="submission" date="2019-06" db="EMBL/GenBank/DDBJ databases">
        <title>Description of Kitasatospora acidophila sp. nov. isolated from pine grove soil, and reclassification of Streptomyces novaecaesareae to Kitasatospora novaeceasareae comb. nov.</title>
        <authorList>
            <person name="Kim M.J."/>
        </authorList>
    </citation>
    <scope>NUCLEOTIDE SEQUENCE [LARGE SCALE GENOMIC DNA]</scope>
    <source>
        <strain evidence="3 4">MMS16-CNU292</strain>
    </source>
</reference>
<dbReference type="Pfam" id="PF08241">
    <property type="entry name" value="Methyltransf_11"/>
    <property type="match status" value="1"/>
</dbReference>